<comment type="catalytic activity">
    <reaction evidence="7">
        <text>ATP + H2O = ADP + phosphate + H(+)</text>
        <dbReference type="Rhea" id="RHEA:13065"/>
        <dbReference type="ChEBI" id="CHEBI:15377"/>
        <dbReference type="ChEBI" id="CHEBI:15378"/>
        <dbReference type="ChEBI" id="CHEBI:30616"/>
        <dbReference type="ChEBI" id="CHEBI:43474"/>
        <dbReference type="ChEBI" id="CHEBI:456216"/>
        <dbReference type="EC" id="3.6.4.13"/>
    </reaction>
</comment>
<dbReference type="OrthoDB" id="4310724at2759"/>
<evidence type="ECO:0000256" key="4">
    <source>
        <dbReference type="ARBA" id="ARBA00022840"/>
    </source>
</evidence>
<feature type="compositionally biased region" description="Basic residues" evidence="8">
    <location>
        <begin position="95"/>
        <end position="112"/>
    </location>
</feature>
<feature type="region of interest" description="Disordered" evidence="8">
    <location>
        <begin position="42"/>
        <end position="136"/>
    </location>
</feature>
<name>A0A7M5X222_9CNID</name>
<dbReference type="Pfam" id="PF00271">
    <property type="entry name" value="Helicase_C"/>
    <property type="match status" value="1"/>
</dbReference>
<reference evidence="12" key="1">
    <citation type="submission" date="2021-01" db="UniProtKB">
        <authorList>
            <consortium name="EnsemblMetazoa"/>
        </authorList>
    </citation>
    <scope>IDENTIFICATION</scope>
</reference>
<keyword evidence="1 7" id="KW-0547">Nucleotide-binding</keyword>
<dbReference type="InterPro" id="IPR011545">
    <property type="entry name" value="DEAD/DEAH_box_helicase_dom"/>
</dbReference>
<dbReference type="PROSITE" id="PS51195">
    <property type="entry name" value="Q_MOTIF"/>
    <property type="match status" value="1"/>
</dbReference>
<evidence type="ECO:0000313" key="12">
    <source>
        <dbReference type="EnsemblMetazoa" id="CLYHEMP016549.1"/>
    </source>
</evidence>
<dbReference type="AlphaFoldDB" id="A0A7M5X222"/>
<protein>
    <recommendedName>
        <fullName evidence="7">ATP-dependent RNA helicase</fullName>
        <ecNumber evidence="7">3.6.4.13</ecNumber>
    </recommendedName>
</protein>
<dbReference type="InterPro" id="IPR001650">
    <property type="entry name" value="Helicase_C-like"/>
</dbReference>
<dbReference type="GO" id="GO:0016787">
    <property type="term" value="F:hydrolase activity"/>
    <property type="evidence" value="ECO:0007669"/>
    <property type="project" value="UniProtKB-KW"/>
</dbReference>
<evidence type="ECO:0000256" key="5">
    <source>
        <dbReference type="ARBA" id="ARBA00022884"/>
    </source>
</evidence>
<dbReference type="InterPro" id="IPR027417">
    <property type="entry name" value="P-loop_NTPase"/>
</dbReference>
<comment type="domain">
    <text evidence="7">The Q motif is unique to and characteristic of the DEAD box family of RNA helicases and controls ATP binding and hydrolysis.</text>
</comment>
<dbReference type="PANTHER" id="PTHR24031">
    <property type="entry name" value="RNA HELICASE"/>
    <property type="match status" value="1"/>
</dbReference>
<evidence type="ECO:0000256" key="2">
    <source>
        <dbReference type="ARBA" id="ARBA00022801"/>
    </source>
</evidence>
<sequence length="645" mass="73098">MGKQKRTWVNVDKTKGDSSEFDDLGIVEELADYNDEDLADIIAESNRNGDQPPKKKKKKIDKDIVETSEIKNPSNECDKDKALESETPLPERKTKDKGKKKKIKKKAKKTKKKQTEVNEKNQEEVKSSNENLNQDFSDTDVVIPTTKPDLIDIKDKWGNMGIHDEILHGLLDKKFMSPTEIQKKCIPRGIGFKDIVGAAETGSGKTLAFGIPLVANILSIKKAHLERNKRDSIGKLFGVVIAPTRELALQIQTHLKEITKHCDVAVCSLVGGLAPEKQERLLSRCPDIVIATPGRLLKMIESGNEHLEKISGIRFLVIDECDRMFEKGHFRELKNILEKMKLKDRKVQKYVFSATLSVEQSPKKQFYDDLCASISLDAKACVVDLTTRRITVEQLRQLKVICETNEKEIYLFHFLLTYPGRTIVFANTIACIDRLSRLLRVLELNPLLLHAKKQQKQRLQRLDAFKASKNGLLVCTDVAAHGLDIPEVDNVVHFQLPKDPKVYIHRSGRTARASKDGRTLIINGPEDFEAFRSISKVLKENEMESLHIESHLMRSLKERIVLAKDIERKMYNQQKSKSDAAWQKRVSKDIGIDADDSRIDVGDKKELKGKQTQLKRLLKTNPVANQKKEQMFSKSGTITISGIAL</sequence>
<organism evidence="12 13">
    <name type="scientific">Clytia hemisphaerica</name>
    <dbReference type="NCBI Taxonomy" id="252671"/>
    <lineage>
        <taxon>Eukaryota</taxon>
        <taxon>Metazoa</taxon>
        <taxon>Cnidaria</taxon>
        <taxon>Hydrozoa</taxon>
        <taxon>Hydroidolina</taxon>
        <taxon>Leptothecata</taxon>
        <taxon>Obeliida</taxon>
        <taxon>Clytiidae</taxon>
        <taxon>Clytia</taxon>
    </lineage>
</organism>
<keyword evidence="5 7" id="KW-0694">RNA-binding</keyword>
<feature type="compositionally biased region" description="Basic and acidic residues" evidence="8">
    <location>
        <begin position="60"/>
        <end position="69"/>
    </location>
</feature>
<dbReference type="InterPro" id="IPR014014">
    <property type="entry name" value="RNA_helicase_DEAD_Q_motif"/>
</dbReference>
<feature type="region of interest" description="Disordered" evidence="8">
    <location>
        <begin position="1"/>
        <end position="20"/>
    </location>
</feature>
<keyword evidence="3 7" id="KW-0347">Helicase</keyword>
<dbReference type="GO" id="GO:0003723">
    <property type="term" value="F:RNA binding"/>
    <property type="evidence" value="ECO:0007669"/>
    <property type="project" value="UniProtKB-UniRule"/>
</dbReference>
<dbReference type="RefSeq" id="XP_066927595.1">
    <property type="nucleotide sequence ID" value="XM_067071494.1"/>
</dbReference>
<evidence type="ECO:0000259" key="11">
    <source>
        <dbReference type="PROSITE" id="PS51195"/>
    </source>
</evidence>
<keyword evidence="2 7" id="KW-0378">Hydrolase</keyword>
<feature type="domain" description="Helicase ATP-binding" evidence="9">
    <location>
        <begin position="186"/>
        <end position="374"/>
    </location>
</feature>
<evidence type="ECO:0000259" key="9">
    <source>
        <dbReference type="PROSITE" id="PS51192"/>
    </source>
</evidence>
<feature type="compositionally biased region" description="Basic and acidic residues" evidence="8">
    <location>
        <begin position="113"/>
        <end position="127"/>
    </location>
</feature>
<dbReference type="InterPro" id="IPR014001">
    <property type="entry name" value="Helicase_ATP-bd"/>
</dbReference>
<dbReference type="PROSITE" id="PS51194">
    <property type="entry name" value="HELICASE_CTER"/>
    <property type="match status" value="1"/>
</dbReference>
<keyword evidence="4 7" id="KW-0067">ATP-binding</keyword>
<comment type="similarity">
    <text evidence="7">Belongs to the DEAD box helicase family.</text>
</comment>
<feature type="compositionally biased region" description="Basic and acidic residues" evidence="8">
    <location>
        <begin position="76"/>
        <end position="94"/>
    </location>
</feature>
<evidence type="ECO:0000259" key="10">
    <source>
        <dbReference type="PROSITE" id="PS51194"/>
    </source>
</evidence>
<dbReference type="EC" id="3.6.4.13" evidence="7"/>
<dbReference type="GeneID" id="136815054"/>
<evidence type="ECO:0000256" key="8">
    <source>
        <dbReference type="SAM" id="MobiDB-lite"/>
    </source>
</evidence>
<evidence type="ECO:0000313" key="13">
    <source>
        <dbReference type="Proteomes" id="UP000594262"/>
    </source>
</evidence>
<comment type="function">
    <text evidence="7">RNA helicase.</text>
</comment>
<dbReference type="SMART" id="SM00487">
    <property type="entry name" value="DEXDc"/>
    <property type="match status" value="1"/>
</dbReference>
<dbReference type="PROSITE" id="PS51192">
    <property type="entry name" value="HELICASE_ATP_BIND_1"/>
    <property type="match status" value="1"/>
</dbReference>
<feature type="short sequence motif" description="Q motif" evidence="6">
    <location>
        <begin position="155"/>
        <end position="183"/>
    </location>
</feature>
<dbReference type="EnsemblMetazoa" id="CLYHEMT016549.1">
    <property type="protein sequence ID" value="CLYHEMP016549.1"/>
    <property type="gene ID" value="CLYHEMG016549"/>
</dbReference>
<dbReference type="GO" id="GO:0005524">
    <property type="term" value="F:ATP binding"/>
    <property type="evidence" value="ECO:0007669"/>
    <property type="project" value="UniProtKB-UniRule"/>
</dbReference>
<evidence type="ECO:0000256" key="1">
    <source>
        <dbReference type="ARBA" id="ARBA00022741"/>
    </source>
</evidence>
<dbReference type="GO" id="GO:0003724">
    <property type="term" value="F:RNA helicase activity"/>
    <property type="evidence" value="ECO:0007669"/>
    <property type="project" value="UniProtKB-EC"/>
</dbReference>
<keyword evidence="13" id="KW-1185">Reference proteome</keyword>
<feature type="domain" description="DEAD-box RNA helicase Q" evidence="11">
    <location>
        <begin position="155"/>
        <end position="183"/>
    </location>
</feature>
<dbReference type="Proteomes" id="UP000594262">
    <property type="component" value="Unplaced"/>
</dbReference>
<dbReference type="Pfam" id="PF00270">
    <property type="entry name" value="DEAD"/>
    <property type="match status" value="1"/>
</dbReference>
<dbReference type="CDD" id="cd18787">
    <property type="entry name" value="SF2_C_DEAD"/>
    <property type="match status" value="1"/>
</dbReference>
<proteinExistence type="inferred from homology"/>
<accession>A0A7M5X222</accession>
<evidence type="ECO:0000256" key="3">
    <source>
        <dbReference type="ARBA" id="ARBA00022806"/>
    </source>
</evidence>
<dbReference type="SUPFAM" id="SSF52540">
    <property type="entry name" value="P-loop containing nucleoside triphosphate hydrolases"/>
    <property type="match status" value="1"/>
</dbReference>
<dbReference type="SMART" id="SM00490">
    <property type="entry name" value="HELICc"/>
    <property type="match status" value="1"/>
</dbReference>
<evidence type="ECO:0000256" key="6">
    <source>
        <dbReference type="PROSITE-ProRule" id="PRU00552"/>
    </source>
</evidence>
<evidence type="ECO:0000256" key="7">
    <source>
        <dbReference type="RuleBase" id="RU365068"/>
    </source>
</evidence>
<dbReference type="Gene3D" id="3.40.50.300">
    <property type="entry name" value="P-loop containing nucleotide triphosphate hydrolases"/>
    <property type="match status" value="2"/>
</dbReference>
<feature type="domain" description="Helicase C-terminal" evidence="10">
    <location>
        <begin position="394"/>
        <end position="554"/>
    </location>
</feature>